<evidence type="ECO:0000313" key="3">
    <source>
        <dbReference type="Proteomes" id="UP000287470"/>
    </source>
</evidence>
<feature type="chain" id="PRO_5019438267" evidence="1">
    <location>
        <begin position="24"/>
        <end position="329"/>
    </location>
</feature>
<proteinExistence type="predicted"/>
<dbReference type="OrthoDB" id="9786110at2"/>
<dbReference type="AlphaFoldDB" id="A0A430FU41"/>
<organism evidence="2 3">
    <name type="scientific">Bifidobacterium samirii</name>
    <dbReference type="NCBI Taxonomy" id="2306974"/>
    <lineage>
        <taxon>Bacteria</taxon>
        <taxon>Bacillati</taxon>
        <taxon>Actinomycetota</taxon>
        <taxon>Actinomycetes</taxon>
        <taxon>Bifidobacteriales</taxon>
        <taxon>Bifidobacteriaceae</taxon>
        <taxon>Bifidobacterium</taxon>
    </lineage>
</organism>
<comment type="caution">
    <text evidence="2">The sequence shown here is derived from an EMBL/GenBank/DDBJ whole genome shotgun (WGS) entry which is preliminary data.</text>
</comment>
<keyword evidence="2" id="KW-0378">Hydrolase</keyword>
<dbReference type="PANTHER" id="PTHR43358:SF4">
    <property type="entry name" value="ALPHA_BETA HYDROLASE FOLD-1 DOMAIN-CONTAINING PROTEIN"/>
    <property type="match status" value="1"/>
</dbReference>
<dbReference type="EMBL" id="QXGK01000009">
    <property type="protein sequence ID" value="RSX56591.1"/>
    <property type="molecule type" value="Genomic_DNA"/>
</dbReference>
<keyword evidence="1" id="KW-0732">Signal</keyword>
<dbReference type="PANTHER" id="PTHR43358">
    <property type="entry name" value="ALPHA/BETA-HYDROLASE"/>
    <property type="match status" value="1"/>
</dbReference>
<feature type="signal peptide" evidence="1">
    <location>
        <begin position="1"/>
        <end position="23"/>
    </location>
</feature>
<accession>A0A430FU41</accession>
<dbReference type="Proteomes" id="UP000287470">
    <property type="component" value="Unassembled WGS sequence"/>
</dbReference>
<dbReference type="GO" id="GO:0016787">
    <property type="term" value="F:hydrolase activity"/>
    <property type="evidence" value="ECO:0007669"/>
    <property type="project" value="UniProtKB-KW"/>
</dbReference>
<dbReference type="InterPro" id="IPR029058">
    <property type="entry name" value="AB_hydrolase_fold"/>
</dbReference>
<name>A0A430FU41_9BIFI</name>
<sequence>MKRITRNVIISAATAVGTLGAAAALGANGLFSFALDTKAPRSMFSPDRKAGADAAGAPFDDPEGAAAAAWFEEAKQPVTIVSDDDLLLHAWLFDPDCADPKPHLFAICCHGYTGEPAEMARWAHRYARMGFTVLVPAQRAHELSEGRYVGMGWLERNDLLDWIRLVVDSDPQARILLHGNSMGAATVMMAAGDPRLPRNVVAAVEDSGYASVTDQFTQVARSMFRMPRAVARLMVTLSSLVCRRRAGWRFEDASCTRALRHTTIPMLFVHGGADSFVSPSCLQRNHDACASLDRQALLVPGAEHTMAAVAAPEVYWRKVERFVTRTFGL</sequence>
<dbReference type="InterPro" id="IPR052920">
    <property type="entry name" value="DNA-binding_regulatory"/>
</dbReference>
<dbReference type="RefSeq" id="WP_125968389.1">
    <property type="nucleotide sequence ID" value="NZ_QXGK01000009.1"/>
</dbReference>
<reference evidence="2 3" key="1">
    <citation type="submission" date="2018-09" db="EMBL/GenBank/DDBJ databases">
        <title>Characterization of the phylogenetic diversity of five novel species belonging to the genus Bifidobacterium.</title>
        <authorList>
            <person name="Lugli G.A."/>
            <person name="Duranti S."/>
            <person name="Milani C."/>
        </authorList>
    </citation>
    <scope>NUCLEOTIDE SEQUENCE [LARGE SCALE GENOMIC DNA]</scope>
    <source>
        <strain evidence="2 3">2033B</strain>
    </source>
</reference>
<gene>
    <name evidence="2" type="ORF">D2E24_1136</name>
</gene>
<keyword evidence="3" id="KW-1185">Reference proteome</keyword>
<dbReference type="SUPFAM" id="SSF53474">
    <property type="entry name" value="alpha/beta-Hydrolases"/>
    <property type="match status" value="1"/>
</dbReference>
<dbReference type="Gene3D" id="3.40.50.1820">
    <property type="entry name" value="alpha/beta hydrolase"/>
    <property type="match status" value="1"/>
</dbReference>
<evidence type="ECO:0000256" key="1">
    <source>
        <dbReference type="SAM" id="SignalP"/>
    </source>
</evidence>
<evidence type="ECO:0000313" key="2">
    <source>
        <dbReference type="EMBL" id="RSX56591.1"/>
    </source>
</evidence>
<protein>
    <submittedName>
        <fullName evidence="2">Alpha/beta hydrolase</fullName>
    </submittedName>
</protein>